<evidence type="ECO:0000256" key="1">
    <source>
        <dbReference type="SAM" id="MobiDB-lite"/>
    </source>
</evidence>
<dbReference type="Pfam" id="PF00270">
    <property type="entry name" value="DEAD"/>
    <property type="match status" value="1"/>
</dbReference>
<feature type="region of interest" description="Disordered" evidence="1">
    <location>
        <begin position="349"/>
        <end position="395"/>
    </location>
</feature>
<dbReference type="Proteomes" id="UP001165082">
    <property type="component" value="Unassembled WGS sequence"/>
</dbReference>
<evidence type="ECO:0000313" key="4">
    <source>
        <dbReference type="Proteomes" id="UP001165082"/>
    </source>
</evidence>
<dbReference type="OrthoDB" id="5600252at2759"/>
<dbReference type="InterPro" id="IPR014001">
    <property type="entry name" value="Helicase_ATP-bd"/>
</dbReference>
<dbReference type="EMBL" id="BRXZ01007906">
    <property type="protein sequence ID" value="GMI35689.1"/>
    <property type="molecule type" value="Genomic_DNA"/>
</dbReference>
<dbReference type="SUPFAM" id="SSF52540">
    <property type="entry name" value="P-loop containing nucleoside triphosphate hydrolases"/>
    <property type="match status" value="1"/>
</dbReference>
<dbReference type="Gene3D" id="3.40.50.300">
    <property type="entry name" value="P-loop containing nucleotide triphosphate hydrolases"/>
    <property type="match status" value="1"/>
</dbReference>
<dbReference type="InterPro" id="IPR027417">
    <property type="entry name" value="P-loop_NTPase"/>
</dbReference>
<proteinExistence type="predicted"/>
<feature type="compositionally biased region" description="Acidic residues" evidence="1">
    <location>
        <begin position="361"/>
        <end position="388"/>
    </location>
</feature>
<keyword evidence="4" id="KW-1185">Reference proteome</keyword>
<dbReference type="PANTHER" id="PTHR18934">
    <property type="entry name" value="ATP-DEPENDENT RNA HELICASE"/>
    <property type="match status" value="1"/>
</dbReference>
<sequence>MLTKFRDEPGVNSENQTVSDDGKTSTITLPTDLTNTERKIPRIVRVNNTSGRGYKLGCGTDVNRFNRYQELRKNHGNYHSTTQARMKLPSWSFKEQIISTIKGHNITLVSGSTGCGKSTQVPQFLLDSEENPRIIVTQPRRISALGVSDRVASERCEPTEKSLSSHCVRLSSNVHQDTRLTFCTPAVLLNKLQSSPDLSEYTHVLIDEVHEREVFTDFILIALKEMAARNCKIKIVLMSATLNTDVLTDYFMDVGVVEIPGRTFPIQKFYLEDVLRMTEYLGSFEKEKDRVADELTKRGLDGKKGLSCVMCGKGGFMLAEELGNHMGECMGGGEDFERMEERLKTCEIVPQGVGGGGGGGGEEEEFEEYEEYEEEEEYGIEDDDEDAENTQKWDGISEFGQVKDVTVLDETLLEQYQSTFNDEE</sequence>
<dbReference type="PROSITE" id="PS51192">
    <property type="entry name" value="HELICASE_ATP_BIND_1"/>
    <property type="match status" value="1"/>
</dbReference>
<evidence type="ECO:0000313" key="3">
    <source>
        <dbReference type="EMBL" id="GMI35689.1"/>
    </source>
</evidence>
<comment type="caution">
    <text evidence="3">The sequence shown here is derived from an EMBL/GenBank/DDBJ whole genome shotgun (WGS) entry which is preliminary data.</text>
</comment>
<protein>
    <recommendedName>
        <fullName evidence="2">Helicase ATP-binding domain-containing protein</fullName>
    </recommendedName>
</protein>
<gene>
    <name evidence="3" type="ORF">TrRE_jg2870</name>
</gene>
<dbReference type="GO" id="GO:0003723">
    <property type="term" value="F:RNA binding"/>
    <property type="evidence" value="ECO:0007669"/>
    <property type="project" value="TreeGrafter"/>
</dbReference>
<feature type="non-terminal residue" evidence="3">
    <location>
        <position position="1"/>
    </location>
</feature>
<dbReference type="SMART" id="SM00487">
    <property type="entry name" value="DEXDc"/>
    <property type="match status" value="1"/>
</dbReference>
<feature type="compositionally biased region" description="Polar residues" evidence="1">
    <location>
        <begin position="12"/>
        <end position="34"/>
    </location>
</feature>
<feature type="region of interest" description="Disordered" evidence="1">
    <location>
        <begin position="1"/>
        <end position="34"/>
    </location>
</feature>
<dbReference type="GO" id="GO:0004386">
    <property type="term" value="F:helicase activity"/>
    <property type="evidence" value="ECO:0007669"/>
    <property type="project" value="TreeGrafter"/>
</dbReference>
<dbReference type="InterPro" id="IPR011545">
    <property type="entry name" value="DEAD/DEAH_box_helicase_dom"/>
</dbReference>
<dbReference type="PANTHER" id="PTHR18934:SF213">
    <property type="entry name" value="3'-5' RNA HELICASE YTHDC2"/>
    <property type="match status" value="1"/>
</dbReference>
<reference evidence="3" key="1">
    <citation type="submission" date="2022-07" db="EMBL/GenBank/DDBJ databases">
        <title>Genome analysis of Parmales, a sister group of diatoms, reveals the evolutionary specialization of diatoms from phago-mixotrophs to photoautotrophs.</title>
        <authorList>
            <person name="Ban H."/>
            <person name="Sato S."/>
            <person name="Yoshikawa S."/>
            <person name="Kazumasa Y."/>
            <person name="Nakamura Y."/>
            <person name="Ichinomiya M."/>
            <person name="Saitoh K."/>
            <person name="Sato N."/>
            <person name="Blanc-Mathieu R."/>
            <person name="Endo H."/>
            <person name="Kuwata A."/>
            <person name="Ogata H."/>
        </authorList>
    </citation>
    <scope>NUCLEOTIDE SEQUENCE</scope>
</reference>
<evidence type="ECO:0000259" key="2">
    <source>
        <dbReference type="PROSITE" id="PS51192"/>
    </source>
</evidence>
<dbReference type="AlphaFoldDB" id="A0A9W7G733"/>
<accession>A0A9W7G733</accession>
<dbReference type="CDD" id="cd17917">
    <property type="entry name" value="DEXHc_RHA-like"/>
    <property type="match status" value="1"/>
</dbReference>
<feature type="domain" description="Helicase ATP-binding" evidence="2">
    <location>
        <begin position="98"/>
        <end position="260"/>
    </location>
</feature>
<organism evidence="3 4">
    <name type="scientific">Triparma retinervis</name>
    <dbReference type="NCBI Taxonomy" id="2557542"/>
    <lineage>
        <taxon>Eukaryota</taxon>
        <taxon>Sar</taxon>
        <taxon>Stramenopiles</taxon>
        <taxon>Ochrophyta</taxon>
        <taxon>Bolidophyceae</taxon>
        <taxon>Parmales</taxon>
        <taxon>Triparmaceae</taxon>
        <taxon>Triparma</taxon>
    </lineage>
</organism>
<name>A0A9W7G733_9STRA</name>
<dbReference type="GO" id="GO:0005524">
    <property type="term" value="F:ATP binding"/>
    <property type="evidence" value="ECO:0007669"/>
    <property type="project" value="InterPro"/>
</dbReference>